<dbReference type="InterPro" id="IPR007421">
    <property type="entry name" value="Schlafen_AlbA_2_dom"/>
</dbReference>
<dbReference type="PANTHER" id="PTHR30595">
    <property type="entry name" value="GLPR-RELATED TRANSCRIPTIONAL REPRESSOR"/>
    <property type="match status" value="1"/>
</dbReference>
<dbReference type="Pfam" id="PF13749">
    <property type="entry name" value="HATPase_c_4"/>
    <property type="match status" value="1"/>
</dbReference>
<dbReference type="EMBL" id="BBNY01000001">
    <property type="protein sequence ID" value="GAL87831.1"/>
    <property type="molecule type" value="Genomic_DNA"/>
</dbReference>
<protein>
    <submittedName>
        <fullName evidence="2">ATP-dependent DNA helicase</fullName>
    </submittedName>
</protein>
<evidence type="ECO:0000313" key="5">
    <source>
        <dbReference type="Proteomes" id="UP000029641"/>
    </source>
</evidence>
<comment type="caution">
    <text evidence="2">The sequence shown here is derived from an EMBL/GenBank/DDBJ whole genome shotgun (WGS) entry which is preliminary data.</text>
</comment>
<dbReference type="RefSeq" id="WP_042242335.1">
    <property type="nucleotide sequence ID" value="NZ_BBNR01000004.1"/>
</dbReference>
<dbReference type="Pfam" id="PF04326">
    <property type="entry name" value="SLFN_AlbA_2"/>
    <property type="match status" value="1"/>
</dbReference>
<dbReference type="Proteomes" id="UP000029646">
    <property type="component" value="Unassembled WGS sequence"/>
</dbReference>
<gene>
    <name evidence="2" type="ORF">JCM19301_2575</name>
    <name evidence="3" type="ORF">JCM19302_3926</name>
    <name evidence="4" type="ORF">JCM19538_2193</name>
</gene>
<feature type="domain" description="Schlafen AlbA-2" evidence="1">
    <location>
        <begin position="17"/>
        <end position="135"/>
    </location>
</feature>
<dbReference type="OrthoDB" id="9807907at2"/>
<dbReference type="Gene3D" id="3.30.565.60">
    <property type="match status" value="1"/>
</dbReference>
<keyword evidence="2" id="KW-0378">Hydrolase</keyword>
<dbReference type="AlphaFoldDB" id="A0A090VP43"/>
<evidence type="ECO:0000313" key="6">
    <source>
        <dbReference type="Proteomes" id="UP000030184"/>
    </source>
</evidence>
<organism evidence="2 5">
    <name type="scientific">Jejuia pallidilutea</name>
    <dbReference type="NCBI Taxonomy" id="504487"/>
    <lineage>
        <taxon>Bacteria</taxon>
        <taxon>Pseudomonadati</taxon>
        <taxon>Bacteroidota</taxon>
        <taxon>Flavobacteriia</taxon>
        <taxon>Flavobacteriales</taxon>
        <taxon>Flavobacteriaceae</taxon>
        <taxon>Jejuia</taxon>
    </lineage>
</organism>
<evidence type="ECO:0000259" key="1">
    <source>
        <dbReference type="Pfam" id="PF04326"/>
    </source>
</evidence>
<dbReference type="eggNOG" id="COG2865">
    <property type="taxonomic scope" value="Bacteria"/>
</dbReference>
<name>A0A090VP43_9FLAO</name>
<dbReference type="EMBL" id="BBNR01000004">
    <property type="protein sequence ID" value="GAL66480.1"/>
    <property type="molecule type" value="Genomic_DNA"/>
</dbReference>
<keyword evidence="2" id="KW-0347">Helicase</keyword>
<dbReference type="Gene3D" id="3.30.950.30">
    <property type="entry name" value="Schlafen, AAA domain"/>
    <property type="match status" value="1"/>
</dbReference>
<dbReference type="InterPro" id="IPR038475">
    <property type="entry name" value="RecG_C_sf"/>
</dbReference>
<keyword evidence="6" id="KW-1185">Reference proteome</keyword>
<dbReference type="Proteomes" id="UP000030184">
    <property type="component" value="Unassembled WGS sequence"/>
</dbReference>
<reference evidence="6" key="1">
    <citation type="journal article" date="2014" name="Genome Announc.">
        <title>Draft Genome Sequence of Marine Flavobacterium Jejuia pallidilutea Strain 11shimoA1 and Pigmentation Mutants.</title>
        <authorList>
            <person name="Takatani N."/>
            <person name="Nakanishi M."/>
            <person name="Meirelles P."/>
            <person name="Mino S."/>
            <person name="Suda W."/>
            <person name="Oshima K."/>
            <person name="Hattori M."/>
            <person name="Ohkuma M."/>
            <person name="Hosokawa M."/>
            <person name="Miyashita K."/>
            <person name="Thompson F.L."/>
            <person name="Niwa A."/>
            <person name="Sawabe T."/>
            <person name="Sawabe T."/>
        </authorList>
    </citation>
    <scope>NUCLEOTIDE SEQUENCE [LARGE SCALE GENOMIC DNA]</scope>
    <source>
        <strain evidence="6">JCM 19538</strain>
    </source>
</reference>
<proteinExistence type="predicted"/>
<dbReference type="InterPro" id="IPR038461">
    <property type="entry name" value="Schlafen_AlbA_2_dom_sf"/>
</dbReference>
<evidence type="ECO:0000313" key="3">
    <source>
        <dbReference type="EMBL" id="GAL69737.1"/>
    </source>
</evidence>
<dbReference type="EMBL" id="BBNS01000002">
    <property type="protein sequence ID" value="GAL69737.1"/>
    <property type="molecule type" value="Genomic_DNA"/>
</dbReference>
<evidence type="ECO:0000313" key="4">
    <source>
        <dbReference type="EMBL" id="GAL87831.1"/>
    </source>
</evidence>
<evidence type="ECO:0000313" key="2">
    <source>
        <dbReference type="EMBL" id="GAL66480.1"/>
    </source>
</evidence>
<keyword evidence="2" id="KW-0067">ATP-binding</keyword>
<dbReference type="GO" id="GO:0004386">
    <property type="term" value="F:helicase activity"/>
    <property type="evidence" value="ECO:0007669"/>
    <property type="project" value="UniProtKB-KW"/>
</dbReference>
<dbReference type="STRING" id="504487.JCM19538_2193"/>
<sequence length="556" mass="63104">MSILVNIEDLLSGNVVEGTRMEFKKGWNPKPIMRSVCAFANDFENEGSGYIIVGVDEVDGKPIRPVFGFPPNDLETVEKKLIGLCNLMQPHYMPRTSLEAIDGKHVLVICIPAGSNRPYKVPDDVLAKHKTYNYRIRFNSNSIVPNPEQEAELLQLTAKIPFDDRVNTHANVNDMSFSLMREHLEKIKSRLLEESNKITVEELAEKMNLSQGANEHLFPKNVGLLMFSDHPEKYFKGVQIDVVEFPNGVAGKEFTEKIFQGAIQKQLVDALSYIKTNVIKEKVIKHADKEASDRVFNYPFNAIEEALSNAVYHRNYELQDPIEVRILPDAIEIISYNGADPSLKQEDFDKGIVRARRYRNRRIGEFLKELRLTEGRGTGIPTIVKALKDNGSGSPTFDTNEPQRTHFLIEIPIHKDFVKKDNSFTVTKEELKNGVDALAEAVRVTLSKSNEIEIPSEKNIIKYNKIANTLSEQQIEVLNYALTPRKKKEILEECLGLSNQTKNFNTHIQPLMDLGLINLTIPNKVTSQYQKYFTSNIGKGVLYVVINRDKNDEVTN</sequence>
<dbReference type="Proteomes" id="UP000029641">
    <property type="component" value="Unassembled WGS sequence"/>
</dbReference>
<keyword evidence="2" id="KW-0547">Nucleotide-binding</keyword>
<dbReference type="PANTHER" id="PTHR30595:SF6">
    <property type="entry name" value="SCHLAFEN ALBA-2 DOMAIN-CONTAINING PROTEIN"/>
    <property type="match status" value="1"/>
</dbReference>
<accession>A0A090VP43</accession>